<dbReference type="Gene3D" id="1.20.1250.20">
    <property type="entry name" value="MFS general substrate transporter like domains"/>
    <property type="match status" value="1"/>
</dbReference>
<evidence type="ECO:0000256" key="3">
    <source>
        <dbReference type="ARBA" id="ARBA00022989"/>
    </source>
</evidence>
<evidence type="ECO:0000259" key="6">
    <source>
        <dbReference type="PROSITE" id="PS50850"/>
    </source>
</evidence>
<name>A0A3B4WYZ5_SERLL</name>
<proteinExistence type="predicted"/>
<dbReference type="GO" id="GO:0046323">
    <property type="term" value="P:D-glucose import"/>
    <property type="evidence" value="ECO:0007669"/>
    <property type="project" value="TreeGrafter"/>
</dbReference>
<keyword evidence="2 5" id="KW-0812">Transmembrane</keyword>
<dbReference type="PANTHER" id="PTHR23503">
    <property type="entry name" value="SOLUTE CARRIER FAMILY 2"/>
    <property type="match status" value="1"/>
</dbReference>
<dbReference type="InterPro" id="IPR020846">
    <property type="entry name" value="MFS_dom"/>
</dbReference>
<evidence type="ECO:0000256" key="1">
    <source>
        <dbReference type="ARBA" id="ARBA00004141"/>
    </source>
</evidence>
<dbReference type="Ensembl" id="ENSSLDT00000010782.1">
    <property type="protein sequence ID" value="ENSSLDP00000010404.1"/>
    <property type="gene ID" value="ENSSLDG00000008301.1"/>
</dbReference>
<evidence type="ECO:0000256" key="4">
    <source>
        <dbReference type="ARBA" id="ARBA00023136"/>
    </source>
</evidence>
<dbReference type="GeneTree" id="ENSGT00940000164243"/>
<dbReference type="PROSITE" id="PS50850">
    <property type="entry name" value="MFS"/>
    <property type="match status" value="1"/>
</dbReference>
<comment type="subcellular location">
    <subcellularLocation>
        <location evidence="1">Membrane</location>
        <topology evidence="1">Multi-pass membrane protein</topology>
    </subcellularLocation>
</comment>
<reference evidence="7" key="2">
    <citation type="submission" date="2025-09" db="UniProtKB">
        <authorList>
            <consortium name="Ensembl"/>
        </authorList>
    </citation>
    <scope>IDENTIFICATION</scope>
</reference>
<dbReference type="STRING" id="1841481.ENSSLDP00000010404"/>
<dbReference type="AlphaFoldDB" id="A0A3B4WYZ5"/>
<dbReference type="PANTHER" id="PTHR23503:SF1">
    <property type="entry name" value="MAJOR FACILITATOR SUPERFAMILY (MFS) PROFILE DOMAIN-CONTAINING PROTEIN"/>
    <property type="match status" value="1"/>
</dbReference>
<keyword evidence="4 5" id="KW-0472">Membrane</keyword>
<keyword evidence="3 5" id="KW-1133">Transmembrane helix</keyword>
<dbReference type="InterPro" id="IPR036259">
    <property type="entry name" value="MFS_trans_sf"/>
</dbReference>
<protein>
    <recommendedName>
        <fullName evidence="6">Major facilitator superfamily (MFS) profile domain-containing protein</fullName>
    </recommendedName>
</protein>
<evidence type="ECO:0000313" key="7">
    <source>
        <dbReference type="Ensembl" id="ENSSLDP00000010404.1"/>
    </source>
</evidence>
<dbReference type="GO" id="GO:0070837">
    <property type="term" value="P:dehydroascorbic acid transport"/>
    <property type="evidence" value="ECO:0007669"/>
    <property type="project" value="TreeGrafter"/>
</dbReference>
<dbReference type="GO" id="GO:0005886">
    <property type="term" value="C:plasma membrane"/>
    <property type="evidence" value="ECO:0007669"/>
    <property type="project" value="TreeGrafter"/>
</dbReference>
<evidence type="ECO:0000256" key="2">
    <source>
        <dbReference type="ARBA" id="ARBA00022692"/>
    </source>
</evidence>
<dbReference type="InterPro" id="IPR005828">
    <property type="entry name" value="MFS_sugar_transport-like"/>
</dbReference>
<organism evidence="7 8">
    <name type="scientific">Seriola lalandi dorsalis</name>
    <dbReference type="NCBI Taxonomy" id="1841481"/>
    <lineage>
        <taxon>Eukaryota</taxon>
        <taxon>Metazoa</taxon>
        <taxon>Chordata</taxon>
        <taxon>Craniata</taxon>
        <taxon>Vertebrata</taxon>
        <taxon>Euteleostomi</taxon>
        <taxon>Actinopterygii</taxon>
        <taxon>Neopterygii</taxon>
        <taxon>Teleostei</taxon>
        <taxon>Neoteleostei</taxon>
        <taxon>Acanthomorphata</taxon>
        <taxon>Carangaria</taxon>
        <taxon>Carangiformes</taxon>
        <taxon>Carangidae</taxon>
        <taxon>Seriola</taxon>
    </lineage>
</organism>
<reference evidence="7" key="1">
    <citation type="submission" date="2025-08" db="UniProtKB">
        <authorList>
            <consortium name="Ensembl"/>
        </authorList>
    </citation>
    <scope>IDENTIFICATION</scope>
</reference>
<dbReference type="InterPro" id="IPR045263">
    <property type="entry name" value="GLUT"/>
</dbReference>
<feature type="transmembrane region" description="Helical" evidence="5">
    <location>
        <begin position="56"/>
        <end position="77"/>
    </location>
</feature>
<sequence>MQLSVHDCKKIFVLNDLHLLCLFYLQFPNKSLLLAACAACIGGTFQYGYNISVINAPTVVITLLPLTGPFSYVHNFINQTWRERYQTGISEDVLTLLWSTIVSIFTLGGLIGATISGTLSVKLGRYGQK</sequence>
<dbReference type="Proteomes" id="UP000261360">
    <property type="component" value="Unplaced"/>
</dbReference>
<feature type="domain" description="Major facilitator superfamily (MFS) profile" evidence="6">
    <location>
        <begin position="36"/>
        <end position="129"/>
    </location>
</feature>
<accession>A0A3B4WYZ5</accession>
<keyword evidence="8" id="KW-1185">Reference proteome</keyword>
<dbReference type="GO" id="GO:0055056">
    <property type="term" value="F:D-glucose transmembrane transporter activity"/>
    <property type="evidence" value="ECO:0007669"/>
    <property type="project" value="TreeGrafter"/>
</dbReference>
<feature type="transmembrane region" description="Helical" evidence="5">
    <location>
        <begin position="97"/>
        <end position="121"/>
    </location>
</feature>
<evidence type="ECO:0000256" key="5">
    <source>
        <dbReference type="SAM" id="Phobius"/>
    </source>
</evidence>
<dbReference type="Pfam" id="PF00083">
    <property type="entry name" value="Sugar_tr"/>
    <property type="match status" value="1"/>
</dbReference>
<evidence type="ECO:0000313" key="8">
    <source>
        <dbReference type="Proteomes" id="UP000261360"/>
    </source>
</evidence>